<dbReference type="EMBL" id="CP053586">
    <property type="protein sequence ID" value="WNZ21622.1"/>
    <property type="molecule type" value="Genomic_DNA"/>
</dbReference>
<protein>
    <submittedName>
        <fullName evidence="1">DUF4278 domain-containing protein</fullName>
    </submittedName>
</protein>
<dbReference type="RefSeq" id="WP_316432883.1">
    <property type="nucleotide sequence ID" value="NZ_CP053586.1"/>
</dbReference>
<sequence>MQLTYRSAQYEMNQYEAIIPAIETKQANGIYRGASCLIRLPKVEQNFQTVIQLQYRGVPYAGFR</sequence>
<dbReference type="Pfam" id="PF14105">
    <property type="entry name" value="DUF4278"/>
    <property type="match status" value="1"/>
</dbReference>
<evidence type="ECO:0000313" key="1">
    <source>
        <dbReference type="EMBL" id="WNZ21622.1"/>
    </source>
</evidence>
<name>A0AA96W8D1_9CYAN</name>
<reference evidence="1" key="1">
    <citation type="submission" date="2020-05" db="EMBL/GenBank/DDBJ databases">
        <authorList>
            <person name="Zhu T."/>
            <person name="Keshari N."/>
            <person name="Lu X."/>
        </authorList>
    </citation>
    <scope>NUCLEOTIDE SEQUENCE</scope>
    <source>
        <strain evidence="1">NK1-12</strain>
    </source>
</reference>
<accession>A0AA96W8D1</accession>
<dbReference type="AlphaFoldDB" id="A0AA96W8D1"/>
<proteinExistence type="predicted"/>
<gene>
    <name evidence="1" type="ORF">HJG54_01200</name>
</gene>
<dbReference type="InterPro" id="IPR025458">
    <property type="entry name" value="DUF4278"/>
</dbReference>
<organism evidence="1">
    <name type="scientific">Leptolyngbya sp. NK1-12</name>
    <dbReference type="NCBI Taxonomy" id="2547451"/>
    <lineage>
        <taxon>Bacteria</taxon>
        <taxon>Bacillati</taxon>
        <taxon>Cyanobacteriota</taxon>
        <taxon>Cyanophyceae</taxon>
        <taxon>Leptolyngbyales</taxon>
        <taxon>Leptolyngbyaceae</taxon>
        <taxon>Leptolyngbya group</taxon>
        <taxon>Leptolyngbya</taxon>
    </lineage>
</organism>